<dbReference type="Pfam" id="PF00755">
    <property type="entry name" value="Carn_acyltransf"/>
    <property type="match status" value="1"/>
</dbReference>
<evidence type="ECO:0000256" key="3">
    <source>
        <dbReference type="ARBA" id="ARBA00023315"/>
    </source>
</evidence>
<proteinExistence type="inferred from homology"/>
<accession>A0ABV1KEW7</accession>
<organism evidence="6 7">
    <name type="scientific">Pseudonocardia nematodicida</name>
    <dbReference type="NCBI Taxonomy" id="1206997"/>
    <lineage>
        <taxon>Bacteria</taxon>
        <taxon>Bacillati</taxon>
        <taxon>Actinomycetota</taxon>
        <taxon>Actinomycetes</taxon>
        <taxon>Pseudonocardiales</taxon>
        <taxon>Pseudonocardiaceae</taxon>
        <taxon>Pseudonocardia</taxon>
    </lineage>
</organism>
<dbReference type="InterPro" id="IPR042231">
    <property type="entry name" value="Cho/carn_acyl_trans_2"/>
</dbReference>
<keyword evidence="3 4" id="KW-0012">Acyltransferase</keyword>
<dbReference type="Proteomes" id="UP001494902">
    <property type="component" value="Unassembled WGS sequence"/>
</dbReference>
<dbReference type="InterPro" id="IPR000542">
    <property type="entry name" value="Carn_acyl_trans"/>
</dbReference>
<reference evidence="6 7" key="1">
    <citation type="submission" date="2024-03" db="EMBL/GenBank/DDBJ databases">
        <title>Draft genome sequence of Pseudonocardia nematodicida JCM 31783.</title>
        <authorList>
            <person name="Butdee W."/>
            <person name="Duangmal K."/>
        </authorList>
    </citation>
    <scope>NUCLEOTIDE SEQUENCE [LARGE SCALE GENOMIC DNA]</scope>
    <source>
        <strain evidence="6 7">JCM 31783</strain>
    </source>
</reference>
<comment type="caution">
    <text evidence="6">The sequence shown here is derived from an EMBL/GenBank/DDBJ whole genome shotgun (WGS) entry which is preliminary data.</text>
</comment>
<evidence type="ECO:0000256" key="4">
    <source>
        <dbReference type="RuleBase" id="RU003801"/>
    </source>
</evidence>
<dbReference type="EMBL" id="JBEDNQ010000006">
    <property type="protein sequence ID" value="MEQ3551898.1"/>
    <property type="molecule type" value="Genomic_DNA"/>
</dbReference>
<evidence type="ECO:0000313" key="7">
    <source>
        <dbReference type="Proteomes" id="UP001494902"/>
    </source>
</evidence>
<name>A0ABV1KEW7_9PSEU</name>
<evidence type="ECO:0000313" key="6">
    <source>
        <dbReference type="EMBL" id="MEQ3551898.1"/>
    </source>
</evidence>
<dbReference type="GO" id="GO:0016746">
    <property type="term" value="F:acyltransferase activity"/>
    <property type="evidence" value="ECO:0007669"/>
    <property type="project" value="UniProtKB-KW"/>
</dbReference>
<dbReference type="PANTHER" id="PTHR22589">
    <property type="entry name" value="CARNITINE O-ACYLTRANSFERASE"/>
    <property type="match status" value="1"/>
</dbReference>
<dbReference type="PROSITE" id="PS00440">
    <property type="entry name" value="ACYLTRANSF_C_2"/>
    <property type="match status" value="1"/>
</dbReference>
<dbReference type="InterPro" id="IPR023213">
    <property type="entry name" value="CAT-like_dom_sf"/>
</dbReference>
<evidence type="ECO:0000256" key="1">
    <source>
        <dbReference type="ARBA" id="ARBA00005232"/>
    </source>
</evidence>
<gene>
    <name evidence="6" type="ORF">WIS52_15605</name>
</gene>
<dbReference type="Gene3D" id="3.30.559.70">
    <property type="entry name" value="Choline/Carnitine o-acyltransferase, domain 2"/>
    <property type="match status" value="1"/>
</dbReference>
<comment type="similarity">
    <text evidence="1 4">Belongs to the carnitine/choline acetyltransferase family.</text>
</comment>
<feature type="domain" description="Choline/carnitine acyltransferase" evidence="5">
    <location>
        <begin position="18"/>
        <end position="588"/>
    </location>
</feature>
<evidence type="ECO:0000259" key="5">
    <source>
        <dbReference type="Pfam" id="PF00755"/>
    </source>
</evidence>
<dbReference type="Gene3D" id="3.30.559.10">
    <property type="entry name" value="Chloramphenicol acetyltransferase-like domain"/>
    <property type="match status" value="1"/>
</dbReference>
<keyword evidence="7" id="KW-1185">Reference proteome</keyword>
<evidence type="ECO:0000256" key="2">
    <source>
        <dbReference type="ARBA" id="ARBA00022679"/>
    </source>
</evidence>
<protein>
    <submittedName>
        <fullName evidence="6">Choline/carnitine O-acyltransferase</fullName>
        <ecNumber evidence="6">2.3.1.-</ecNumber>
    </submittedName>
</protein>
<dbReference type="RefSeq" id="WP_349298976.1">
    <property type="nucleotide sequence ID" value="NZ_JBEDNQ010000006.1"/>
</dbReference>
<dbReference type="SUPFAM" id="SSF52777">
    <property type="entry name" value="CoA-dependent acyltransferases"/>
    <property type="match status" value="2"/>
</dbReference>
<dbReference type="InterPro" id="IPR039551">
    <property type="entry name" value="Cho/carn_acyl_trans"/>
</dbReference>
<sequence length="603" mass="65700">MSQHTPGTFAADDDLPKVPLPTLAASVDRFLEWCRPLLTPEEYARTEHAARDLLVSGGTAERLQADLDRFDADPATHSWLDEFWPSRYLGRRDRIALNANFFFLFGPGSPDPGVRAAELAVAALRHKIDLDDETFPAPAPRGEPQSMDQSRHVFSTTRIPGDPQDTVRSPFTDAWPGPSRERHVVVLCRGRLYRLDVLGPDGVPHTAGEIADALRTIRDAHPAPAPVEEGVGALTTLARAEWAGVRDRLIGLDPANAEAVDLVERALFAICLDDALPADETAAARTLLAGDPGHRWFDKALSIVVLGDGTAGVNIEHCELDGTTVLTLVDAMFADTTEGHAARIGARATSAPEPVALGFVLDDELRATVRRAHEEFTAFDDGTATELVAFEDFGSAEAKALKSSPDAFVQAAYQVAHRRAKGVTGATYESIATRQFRRGRTEAMRVITPEMVAFVDLVQDPQASGDDRRAGFRAAADAHVARARQCRDGDAPEQHLWELEWIQRRRGAELGATDPMPVFDSPGWTIMRDDWLSTSSAPSENVRWFGFGSTASRCIGVAYVLLPHRFHVHLSTPADQAEGMHAFARELRVAVTELRALLAAETG</sequence>
<keyword evidence="2 4" id="KW-0808">Transferase</keyword>
<dbReference type="EC" id="2.3.1.-" evidence="6"/>